<sequence length="199" mass="21736">MGVEIKGLTVPALLIKLDPSKSLQENIDELKQKLSSAFFKGSYAVVDYNGLELNEESKAEIEKVLKDFNASVLGFQNTKNNKDSLKGVAQKKSLKIINKTLRSGQKVEYDGDVLILGDVNPDAYVVSSGSVIVMGNLRGVVHAGANGDETAIIMALKLRPQQIRISNYIARSPDDETKESNSPEIAYIENNAIVIDKIK</sequence>
<evidence type="ECO:0000256" key="6">
    <source>
        <dbReference type="HAMAP-Rule" id="MF_00267"/>
    </source>
</evidence>
<dbReference type="GO" id="GO:0000902">
    <property type="term" value="P:cell morphogenesis"/>
    <property type="evidence" value="ECO:0007669"/>
    <property type="project" value="InterPro"/>
</dbReference>
<dbReference type="NCBIfam" id="TIGR01222">
    <property type="entry name" value="minC"/>
    <property type="match status" value="1"/>
</dbReference>
<reference evidence="9 10" key="1">
    <citation type="submission" date="2009-04" db="EMBL/GenBank/DDBJ databases">
        <authorList>
            <person name="Reysenbach A.-L."/>
            <person name="Heidelberg J.F."/>
            <person name="Nelson W.C."/>
        </authorList>
    </citation>
    <scope>NUCLEOTIDE SEQUENCE [LARGE SCALE GENOMIC DNA]</scope>
    <source>
        <strain evidence="9 10">SS-5</strain>
    </source>
</reference>
<organism evidence="9 10">
    <name type="scientific">Sulfurihydrogenibium yellowstonense SS-5</name>
    <dbReference type="NCBI Taxonomy" id="432331"/>
    <lineage>
        <taxon>Bacteria</taxon>
        <taxon>Pseudomonadati</taxon>
        <taxon>Aquificota</taxon>
        <taxon>Aquificia</taxon>
        <taxon>Aquificales</taxon>
        <taxon>Hydrogenothermaceae</taxon>
        <taxon>Sulfurihydrogenibium</taxon>
    </lineage>
</organism>
<dbReference type="Gene3D" id="2.160.20.70">
    <property type="match status" value="1"/>
</dbReference>
<dbReference type="PANTHER" id="PTHR34108">
    <property type="entry name" value="SEPTUM SITE-DETERMINING PROTEIN MINC"/>
    <property type="match status" value="1"/>
</dbReference>
<keyword evidence="2 6" id="KW-0132">Cell division</keyword>
<dbReference type="InterPro" id="IPR016098">
    <property type="entry name" value="CAP/MinC_C"/>
</dbReference>
<comment type="subunit">
    <text evidence="6">Interacts with MinD and FtsZ.</text>
</comment>
<comment type="similarity">
    <text evidence="1 6">Belongs to the MinC family.</text>
</comment>
<dbReference type="PANTHER" id="PTHR34108:SF1">
    <property type="entry name" value="SEPTUM SITE-DETERMINING PROTEIN MINC"/>
    <property type="match status" value="1"/>
</dbReference>
<keyword evidence="3 6" id="KW-0717">Septation</keyword>
<dbReference type="Pfam" id="PF05209">
    <property type="entry name" value="MinC_N"/>
    <property type="match status" value="1"/>
</dbReference>
<accession>C4FKX1</accession>
<proteinExistence type="inferred from homology"/>
<dbReference type="GO" id="GO:0000917">
    <property type="term" value="P:division septum assembly"/>
    <property type="evidence" value="ECO:0007669"/>
    <property type="project" value="UniProtKB-KW"/>
</dbReference>
<dbReference type="InterPro" id="IPR013033">
    <property type="entry name" value="MinC"/>
</dbReference>
<dbReference type="InterPro" id="IPR036145">
    <property type="entry name" value="MinC_C_sf"/>
</dbReference>
<dbReference type="GO" id="GO:1901891">
    <property type="term" value="P:regulation of cell septum assembly"/>
    <property type="evidence" value="ECO:0007669"/>
    <property type="project" value="InterPro"/>
</dbReference>
<evidence type="ECO:0000313" key="10">
    <source>
        <dbReference type="Proteomes" id="UP000005540"/>
    </source>
</evidence>
<comment type="function">
    <text evidence="5 6">Cell division inhibitor that blocks the formation of polar Z ring septums. Rapidly oscillates between the poles of the cell to destabilize FtsZ filaments that have formed before they mature into polar Z rings. Prevents FtsZ polymerization.</text>
</comment>
<dbReference type="InterPro" id="IPR007874">
    <property type="entry name" value="MinC_N"/>
</dbReference>
<evidence type="ECO:0000256" key="4">
    <source>
        <dbReference type="ARBA" id="ARBA00023306"/>
    </source>
</evidence>
<keyword evidence="4 6" id="KW-0131">Cell cycle</keyword>
<name>C4FKX1_9AQUI</name>
<dbReference type="Pfam" id="PF03775">
    <property type="entry name" value="MinC_C"/>
    <property type="match status" value="1"/>
</dbReference>
<evidence type="ECO:0000259" key="7">
    <source>
        <dbReference type="Pfam" id="PF03775"/>
    </source>
</evidence>
<feature type="domain" description="Septum formation inhibitor MinC C-terminal" evidence="7">
    <location>
        <begin position="96"/>
        <end position="195"/>
    </location>
</feature>
<dbReference type="SUPFAM" id="SSF63848">
    <property type="entry name" value="Cell-division inhibitor MinC, C-terminal domain"/>
    <property type="match status" value="1"/>
</dbReference>
<evidence type="ECO:0000259" key="8">
    <source>
        <dbReference type="Pfam" id="PF05209"/>
    </source>
</evidence>
<evidence type="ECO:0000256" key="2">
    <source>
        <dbReference type="ARBA" id="ARBA00022618"/>
    </source>
</evidence>
<evidence type="ECO:0000256" key="1">
    <source>
        <dbReference type="ARBA" id="ARBA00006291"/>
    </source>
</evidence>
<evidence type="ECO:0000256" key="3">
    <source>
        <dbReference type="ARBA" id="ARBA00023210"/>
    </source>
</evidence>
<dbReference type="OrthoDB" id="9790810at2"/>
<gene>
    <name evidence="6 9" type="primary">minC</name>
    <name evidence="9" type="ORF">SULYE_1221</name>
</gene>
<keyword evidence="10" id="KW-1185">Reference proteome</keyword>
<evidence type="ECO:0000256" key="5">
    <source>
        <dbReference type="ARBA" id="ARBA00025606"/>
    </source>
</evidence>
<dbReference type="RefSeq" id="WP_007547410.1">
    <property type="nucleotide sequence ID" value="NZ_ABZS01000121.1"/>
</dbReference>
<evidence type="ECO:0000313" key="9">
    <source>
        <dbReference type="EMBL" id="EEP60279.1"/>
    </source>
</evidence>
<dbReference type="GO" id="GO:0051302">
    <property type="term" value="P:regulation of cell division"/>
    <property type="evidence" value="ECO:0007669"/>
    <property type="project" value="InterPro"/>
</dbReference>
<comment type="caution">
    <text evidence="9">The sequence shown here is derived from an EMBL/GenBank/DDBJ whole genome shotgun (WGS) entry which is preliminary data.</text>
</comment>
<dbReference type="AlphaFoldDB" id="C4FKX1"/>
<feature type="domain" description="Septum formation inhibitor MinC N-terminal" evidence="8">
    <location>
        <begin position="3"/>
        <end position="69"/>
    </location>
</feature>
<protein>
    <recommendedName>
        <fullName evidence="6">Probable septum site-determining protein MinC</fullName>
    </recommendedName>
</protein>
<dbReference type="HAMAP" id="MF_00267">
    <property type="entry name" value="MinC"/>
    <property type="match status" value="1"/>
</dbReference>
<dbReference type="EMBL" id="ABZS01000121">
    <property type="protein sequence ID" value="EEP60279.1"/>
    <property type="molecule type" value="Genomic_DNA"/>
</dbReference>
<dbReference type="InterPro" id="IPR005526">
    <property type="entry name" value="Septum_form_inhib_MinC_C"/>
</dbReference>
<dbReference type="Proteomes" id="UP000005540">
    <property type="component" value="Unassembled WGS sequence"/>
</dbReference>